<gene>
    <name evidence="1" type="ORF">METZ01_LOCUS290779</name>
</gene>
<dbReference type="InterPro" id="IPR015424">
    <property type="entry name" value="PyrdxlP-dep_Trfase"/>
</dbReference>
<organism evidence="1">
    <name type="scientific">marine metagenome</name>
    <dbReference type="NCBI Taxonomy" id="408172"/>
    <lineage>
        <taxon>unclassified sequences</taxon>
        <taxon>metagenomes</taxon>
        <taxon>ecological metagenomes</taxon>
    </lineage>
</organism>
<evidence type="ECO:0000313" key="1">
    <source>
        <dbReference type="EMBL" id="SVC37925.1"/>
    </source>
</evidence>
<dbReference type="SUPFAM" id="SSF53383">
    <property type="entry name" value="PLP-dependent transferases"/>
    <property type="match status" value="1"/>
</dbReference>
<sequence>VTAYFENIDSKEIITGLKEAQVFVSSRAGAIRFSPHLYNTAENIDSALVEIDNSIAHL</sequence>
<name>A0A382LQ86_9ZZZZ</name>
<proteinExistence type="predicted"/>
<evidence type="ECO:0008006" key="2">
    <source>
        <dbReference type="Google" id="ProtNLM"/>
    </source>
</evidence>
<feature type="non-terminal residue" evidence="1">
    <location>
        <position position="1"/>
    </location>
</feature>
<dbReference type="Gene3D" id="3.90.1150.10">
    <property type="entry name" value="Aspartate Aminotransferase, domain 1"/>
    <property type="match status" value="1"/>
</dbReference>
<accession>A0A382LQ86</accession>
<reference evidence="1" key="1">
    <citation type="submission" date="2018-05" db="EMBL/GenBank/DDBJ databases">
        <authorList>
            <person name="Lanie J.A."/>
            <person name="Ng W.-L."/>
            <person name="Kazmierczak K.M."/>
            <person name="Andrzejewski T.M."/>
            <person name="Davidsen T.M."/>
            <person name="Wayne K.J."/>
            <person name="Tettelin H."/>
            <person name="Glass J.I."/>
            <person name="Rusch D."/>
            <person name="Podicherti R."/>
            <person name="Tsui H.-C.T."/>
            <person name="Winkler M.E."/>
        </authorList>
    </citation>
    <scope>NUCLEOTIDE SEQUENCE</scope>
</reference>
<protein>
    <recommendedName>
        <fullName evidence="2">Aminotransferase class V domain-containing protein</fullName>
    </recommendedName>
</protein>
<dbReference type="InterPro" id="IPR015422">
    <property type="entry name" value="PyrdxlP-dep_Trfase_small"/>
</dbReference>
<dbReference type="AlphaFoldDB" id="A0A382LQ86"/>
<dbReference type="EMBL" id="UINC01088042">
    <property type="protein sequence ID" value="SVC37925.1"/>
    <property type="molecule type" value="Genomic_DNA"/>
</dbReference>